<feature type="compositionally biased region" description="Basic and acidic residues" evidence="1">
    <location>
        <begin position="11"/>
        <end position="21"/>
    </location>
</feature>
<dbReference type="AlphaFoldDB" id="A0AAD8PKN6"/>
<sequence>MPPSTTGQPDAVHHCGRDDAKPGSLAPVQLRLIFNSGREIDCPKYCHTSAAASR</sequence>
<feature type="region of interest" description="Disordered" evidence="1">
    <location>
        <begin position="1"/>
        <end position="21"/>
    </location>
</feature>
<evidence type="ECO:0000313" key="2">
    <source>
        <dbReference type="EMBL" id="KAK1566438.1"/>
    </source>
</evidence>
<gene>
    <name evidence="2" type="ORF">LY79DRAFT_572084</name>
</gene>
<organism evidence="2 3">
    <name type="scientific">Colletotrichum navitas</name>
    <dbReference type="NCBI Taxonomy" id="681940"/>
    <lineage>
        <taxon>Eukaryota</taxon>
        <taxon>Fungi</taxon>
        <taxon>Dikarya</taxon>
        <taxon>Ascomycota</taxon>
        <taxon>Pezizomycotina</taxon>
        <taxon>Sordariomycetes</taxon>
        <taxon>Hypocreomycetidae</taxon>
        <taxon>Glomerellales</taxon>
        <taxon>Glomerellaceae</taxon>
        <taxon>Colletotrichum</taxon>
        <taxon>Colletotrichum graminicola species complex</taxon>
    </lineage>
</organism>
<evidence type="ECO:0000256" key="1">
    <source>
        <dbReference type="SAM" id="MobiDB-lite"/>
    </source>
</evidence>
<evidence type="ECO:0000313" key="3">
    <source>
        <dbReference type="Proteomes" id="UP001230504"/>
    </source>
</evidence>
<dbReference type="Proteomes" id="UP001230504">
    <property type="component" value="Unassembled WGS sequence"/>
</dbReference>
<keyword evidence="3" id="KW-1185">Reference proteome</keyword>
<accession>A0AAD8PKN6</accession>
<proteinExistence type="predicted"/>
<dbReference type="EMBL" id="JAHLJV010000139">
    <property type="protein sequence ID" value="KAK1566438.1"/>
    <property type="molecule type" value="Genomic_DNA"/>
</dbReference>
<name>A0AAD8PKN6_9PEZI</name>
<protein>
    <submittedName>
        <fullName evidence="2">Uncharacterized protein</fullName>
    </submittedName>
</protein>
<comment type="caution">
    <text evidence="2">The sequence shown here is derived from an EMBL/GenBank/DDBJ whole genome shotgun (WGS) entry which is preliminary data.</text>
</comment>
<dbReference type="RefSeq" id="XP_060407600.1">
    <property type="nucleotide sequence ID" value="XM_060559319.1"/>
</dbReference>
<dbReference type="GeneID" id="85443559"/>
<reference evidence="2" key="1">
    <citation type="submission" date="2021-06" db="EMBL/GenBank/DDBJ databases">
        <title>Comparative genomics, transcriptomics and evolutionary studies reveal genomic signatures of adaptation to plant cell wall in hemibiotrophic fungi.</title>
        <authorList>
            <consortium name="DOE Joint Genome Institute"/>
            <person name="Baroncelli R."/>
            <person name="Diaz J.F."/>
            <person name="Benocci T."/>
            <person name="Peng M."/>
            <person name="Battaglia E."/>
            <person name="Haridas S."/>
            <person name="Andreopoulos W."/>
            <person name="Labutti K."/>
            <person name="Pangilinan J."/>
            <person name="Floch G.L."/>
            <person name="Makela M.R."/>
            <person name="Henrissat B."/>
            <person name="Grigoriev I.V."/>
            <person name="Crouch J.A."/>
            <person name="De Vries R.P."/>
            <person name="Sukno S.A."/>
            <person name="Thon M.R."/>
        </authorList>
    </citation>
    <scope>NUCLEOTIDE SEQUENCE</scope>
    <source>
        <strain evidence="2">CBS 125086</strain>
    </source>
</reference>